<evidence type="ECO:0000256" key="1">
    <source>
        <dbReference type="SAM" id="SignalP"/>
    </source>
</evidence>
<comment type="caution">
    <text evidence="3">The sequence shown here is derived from an EMBL/GenBank/DDBJ whole genome shotgun (WGS) entry which is preliminary data.</text>
</comment>
<feature type="chain" id="PRO_5020851524" evidence="1">
    <location>
        <begin position="46"/>
        <end position="430"/>
    </location>
</feature>
<proteinExistence type="predicted"/>
<feature type="signal peptide" evidence="1">
    <location>
        <begin position="1"/>
        <end position="45"/>
    </location>
</feature>
<keyword evidence="1" id="KW-0732">Signal</keyword>
<evidence type="ECO:0000313" key="4">
    <source>
        <dbReference type="Proteomes" id="UP000295636"/>
    </source>
</evidence>
<dbReference type="RefSeq" id="WP_133230348.1">
    <property type="nucleotide sequence ID" value="NZ_SMRT01000008.1"/>
</dbReference>
<gene>
    <name evidence="3" type="ORF">E1757_17380</name>
</gene>
<dbReference type="InterPro" id="IPR050789">
    <property type="entry name" value="Diverse_Enzym_Activities"/>
</dbReference>
<dbReference type="PANTHER" id="PTHR43283">
    <property type="entry name" value="BETA-LACTAMASE-RELATED"/>
    <property type="match status" value="1"/>
</dbReference>
<dbReference type="InterPro" id="IPR012338">
    <property type="entry name" value="Beta-lactam/transpept-like"/>
</dbReference>
<sequence length="430" mass="47280">MDKETEYTGTTCTGAAQLKPNARLPWRTVALMLCCMMTLTTSACAQTKKEAASSAKYSSEQVLQSIAEVKPPEYWPTSGWKSAKPEEHGIDSAALAEMVDQFKSRNLHSFVLIRDGYLLAEGYNRDTEADKLQQLFSVTKSFTSALTGMAIEEGILTGVDQKLAAFFPETASDEKKANITIEHLLTMTSGLEWDNKGDRSSNEMTDAPNWLQYVLNKPVTAKPGTSFTYSNGSSHVMAGILQDAIGIPLSYYAKIKLFDPLGINSSAWGVDPQGVTIGSWSLQLTTRDMAKLGLLYLHEGQWDGKKVVPRSWVEASLKQRVETPIVDGTRGGYGYFWWLKPIAGEANEVLDHEVFYASGSGGQRIFVIPDYNMIFAVTANNQKEGAMPEQMLVKAAMAVKSDKPLKPNEAAEAKLRASLQSFKTIVDKPE</sequence>
<dbReference type="AlphaFoldDB" id="A0A4R5KKT9"/>
<dbReference type="OrthoDB" id="9773047at2"/>
<organism evidence="3 4">
    <name type="scientific">Paenibacillus piri</name>
    <dbReference type="NCBI Taxonomy" id="2547395"/>
    <lineage>
        <taxon>Bacteria</taxon>
        <taxon>Bacillati</taxon>
        <taxon>Bacillota</taxon>
        <taxon>Bacilli</taxon>
        <taxon>Bacillales</taxon>
        <taxon>Paenibacillaceae</taxon>
        <taxon>Paenibacillus</taxon>
    </lineage>
</organism>
<dbReference type="PANTHER" id="PTHR43283:SF7">
    <property type="entry name" value="BETA-LACTAMASE-RELATED DOMAIN-CONTAINING PROTEIN"/>
    <property type="match status" value="1"/>
</dbReference>
<keyword evidence="4" id="KW-1185">Reference proteome</keyword>
<name>A0A4R5KKT9_9BACL</name>
<dbReference type="SUPFAM" id="SSF56601">
    <property type="entry name" value="beta-lactamase/transpeptidase-like"/>
    <property type="match status" value="1"/>
</dbReference>
<accession>A0A4R5KKT9</accession>
<dbReference type="Pfam" id="PF00144">
    <property type="entry name" value="Beta-lactamase"/>
    <property type="match status" value="1"/>
</dbReference>
<dbReference type="Proteomes" id="UP000295636">
    <property type="component" value="Unassembled WGS sequence"/>
</dbReference>
<protein>
    <submittedName>
        <fullName evidence="3">Class C beta-lactamase-related serine hydrolase</fullName>
    </submittedName>
</protein>
<dbReference type="EMBL" id="SMRT01000008">
    <property type="protein sequence ID" value="TDF96173.1"/>
    <property type="molecule type" value="Genomic_DNA"/>
</dbReference>
<evidence type="ECO:0000259" key="2">
    <source>
        <dbReference type="Pfam" id="PF00144"/>
    </source>
</evidence>
<dbReference type="GO" id="GO:0016787">
    <property type="term" value="F:hydrolase activity"/>
    <property type="evidence" value="ECO:0007669"/>
    <property type="project" value="UniProtKB-KW"/>
</dbReference>
<reference evidence="3 4" key="1">
    <citation type="submission" date="2019-03" db="EMBL/GenBank/DDBJ databases">
        <title>This is whole genome sequence of Paenibacillus sp MS74 strain.</title>
        <authorList>
            <person name="Trinh H.N."/>
        </authorList>
    </citation>
    <scope>NUCLEOTIDE SEQUENCE [LARGE SCALE GENOMIC DNA]</scope>
    <source>
        <strain evidence="3 4">MS74</strain>
    </source>
</reference>
<dbReference type="Gene3D" id="3.40.710.10">
    <property type="entry name" value="DD-peptidase/beta-lactamase superfamily"/>
    <property type="match status" value="1"/>
</dbReference>
<evidence type="ECO:0000313" key="3">
    <source>
        <dbReference type="EMBL" id="TDF96173.1"/>
    </source>
</evidence>
<feature type="domain" description="Beta-lactamase-related" evidence="2">
    <location>
        <begin position="110"/>
        <end position="385"/>
    </location>
</feature>
<keyword evidence="3" id="KW-0378">Hydrolase</keyword>
<dbReference type="InterPro" id="IPR001466">
    <property type="entry name" value="Beta-lactam-related"/>
</dbReference>